<sequence>MKKKSVLLGILLSVYACIPEEDLPIKNMGTVSGYFIECYCKPEETFSLSAIPVLPISGNLAPDFSTEFDISIRANELIKMEHVIFTLPGSDFIYNYGSEKKLAPGNDTLYLKIITPEKNQITAQTAVPEAIKIDSYQIKNNVASIHFSTSEDPTQNYYIYTLQLSANDSIFRKEVSYLNLSHYKSASAITRRIVCSQIAEADIAFISLMRITKDCYNYQISLNEANSANQGSITTPVPLEGNIEGALGIFTCYTEDTKSITLK</sequence>
<protein>
    <submittedName>
        <fullName evidence="1">Uncharacterized protein</fullName>
    </submittedName>
</protein>
<proteinExistence type="predicted"/>
<dbReference type="OrthoDB" id="1096184at2"/>
<dbReference type="InterPro" id="IPR025345">
    <property type="entry name" value="DUF4249"/>
</dbReference>
<comment type="caution">
    <text evidence="1">The sequence shown here is derived from an EMBL/GenBank/DDBJ whole genome shotgun (WGS) entry which is preliminary data.</text>
</comment>
<dbReference type="Proteomes" id="UP000031937">
    <property type="component" value="Unassembled WGS sequence"/>
</dbReference>
<dbReference type="AlphaFoldDB" id="A0A0C3MDI9"/>
<gene>
    <name evidence="1" type="ORF">BA92_09765</name>
    <name evidence="2" type="ORF">IE90_07560</name>
</gene>
<reference evidence="2 3" key="2">
    <citation type="submission" date="2014-07" db="EMBL/GenBank/DDBJ databases">
        <title>Porphyromonadaceae bacterium OUH 334697 = ATCC BAA-2682 = DSM 28341 draft genome.</title>
        <authorList>
            <person name="Sydenham T.V."/>
            <person name="Hasman H."/>
            <person name="Justesen U.S."/>
        </authorList>
    </citation>
    <scope>NUCLEOTIDE SEQUENCE [LARGE SCALE GENOMIC DNA]</scope>
    <source>
        <strain evidence="2 3">OUH 334697</strain>
    </source>
</reference>
<evidence type="ECO:0000313" key="3">
    <source>
        <dbReference type="Proteomes" id="UP000031937"/>
    </source>
</evidence>
<reference evidence="1 4" key="1">
    <citation type="submission" date="2014-07" db="EMBL/GenBank/DDBJ databases">
        <title>Porphyromonadaceae bacterium OUH 308042 = ATCC BAA-2681 = DSM 28342 draft genome.</title>
        <authorList>
            <person name="Sydenham T.V."/>
            <person name="Hasman H."/>
            <person name="Justensen U.S."/>
        </authorList>
    </citation>
    <scope>NUCLEOTIDE SEQUENCE [LARGE SCALE GENOMIC DNA]</scope>
    <source>
        <strain evidence="1 4">OUH 308042</strain>
    </source>
</reference>
<organism evidence="1 4">
    <name type="scientific">Sanguibacteroides justesenii</name>
    <dbReference type="NCBI Taxonomy" id="1547597"/>
    <lineage>
        <taxon>Bacteria</taxon>
        <taxon>Pseudomonadati</taxon>
        <taxon>Bacteroidota</taxon>
        <taxon>Bacteroidia</taxon>
        <taxon>Bacteroidales</taxon>
        <taxon>Porphyromonadaceae</taxon>
        <taxon>Sanguibacteroides</taxon>
    </lineage>
</organism>
<evidence type="ECO:0000313" key="4">
    <source>
        <dbReference type="Proteomes" id="UP000031980"/>
    </source>
</evidence>
<dbReference type="RefSeq" id="WP_041503225.1">
    <property type="nucleotide sequence ID" value="NZ_JPIT01000018.1"/>
</dbReference>
<evidence type="ECO:0000313" key="2">
    <source>
        <dbReference type="EMBL" id="KIO45271.1"/>
    </source>
</evidence>
<name>A0A0C3MDI9_9PORP</name>
<dbReference type="PROSITE" id="PS51257">
    <property type="entry name" value="PROKAR_LIPOPROTEIN"/>
    <property type="match status" value="1"/>
</dbReference>
<keyword evidence="4" id="KW-1185">Reference proteome</keyword>
<dbReference type="Proteomes" id="UP000031980">
    <property type="component" value="Unassembled WGS sequence"/>
</dbReference>
<dbReference type="EMBL" id="JPIT01000018">
    <property type="protein sequence ID" value="KIO45271.1"/>
    <property type="molecule type" value="Genomic_DNA"/>
</dbReference>
<evidence type="ECO:0000313" key="1">
    <source>
        <dbReference type="EMBL" id="KIO44473.1"/>
    </source>
</evidence>
<accession>A0A0C3MDI9</accession>
<dbReference type="EMBL" id="JPIU01000039">
    <property type="protein sequence ID" value="KIO44473.1"/>
    <property type="molecule type" value="Genomic_DNA"/>
</dbReference>
<dbReference type="Pfam" id="PF14054">
    <property type="entry name" value="DUF4249"/>
    <property type="match status" value="1"/>
</dbReference>